<dbReference type="RefSeq" id="WP_071638814.1">
    <property type="nucleotide sequence ID" value="NZ_MLFK01000013.1"/>
</dbReference>
<dbReference type="Gene3D" id="1.20.1270.180">
    <property type="match status" value="1"/>
</dbReference>
<accession>A0A1J7CDH8</accession>
<dbReference type="PANTHER" id="PTHR39176:SF1">
    <property type="entry name" value="PERIPLASMIC PROTEIN"/>
    <property type="match status" value="1"/>
</dbReference>
<comment type="caution">
    <text evidence="2">The sequence shown here is derived from an EMBL/GenBank/DDBJ whole genome shotgun (WGS) entry which is preliminary data.</text>
</comment>
<dbReference type="EMBL" id="MLFK01000013">
    <property type="protein sequence ID" value="OIV39620.1"/>
    <property type="molecule type" value="Genomic_DNA"/>
</dbReference>
<dbReference type="Proteomes" id="UP000182826">
    <property type="component" value="Unassembled WGS sequence"/>
</dbReference>
<dbReference type="Pfam" id="PF07007">
    <property type="entry name" value="LprI"/>
    <property type="match status" value="1"/>
</dbReference>
<dbReference type="OrthoDB" id="7340239at2"/>
<protein>
    <recommendedName>
        <fullName evidence="1">Lysozyme inhibitor LprI-like N-terminal domain-containing protein</fullName>
    </recommendedName>
</protein>
<evidence type="ECO:0000259" key="1">
    <source>
        <dbReference type="Pfam" id="PF07007"/>
    </source>
</evidence>
<keyword evidence="3" id="KW-1185">Reference proteome</keyword>
<dbReference type="PANTHER" id="PTHR39176">
    <property type="entry name" value="PERIPLASMIC PROTEIN-RELATED"/>
    <property type="match status" value="1"/>
</dbReference>
<name>A0A1J7CDH8_FLAJO</name>
<evidence type="ECO:0000313" key="2">
    <source>
        <dbReference type="EMBL" id="OIV39620.1"/>
    </source>
</evidence>
<reference evidence="2 3" key="1">
    <citation type="submission" date="2016-10" db="EMBL/GenBank/DDBJ databases">
        <title>Draft Genome Sequence of Rhizobacteria Flavobacterium johnsoniae CI04.</title>
        <authorList>
            <person name="Bravo J.I."/>
            <person name="Lozano G.L."/>
            <person name="Handelsman J."/>
        </authorList>
    </citation>
    <scope>NUCLEOTIDE SEQUENCE [LARGE SCALE GENOMIC DNA]</scope>
    <source>
        <strain evidence="2 3">CI04</strain>
    </source>
</reference>
<dbReference type="AlphaFoldDB" id="A0A1J7CDH8"/>
<gene>
    <name evidence="2" type="ORF">BKM63_22395</name>
</gene>
<evidence type="ECO:0000313" key="3">
    <source>
        <dbReference type="Proteomes" id="UP000182826"/>
    </source>
</evidence>
<feature type="domain" description="Lysozyme inhibitor LprI-like N-terminal" evidence="1">
    <location>
        <begin position="30"/>
        <end position="110"/>
    </location>
</feature>
<dbReference type="InterPro" id="IPR009739">
    <property type="entry name" value="LprI-like_N"/>
</dbReference>
<organism evidence="2 3">
    <name type="scientific">Flavobacterium johnsoniae</name>
    <name type="common">Cytophaga johnsonae</name>
    <dbReference type="NCBI Taxonomy" id="986"/>
    <lineage>
        <taxon>Bacteria</taxon>
        <taxon>Pseudomonadati</taxon>
        <taxon>Bacteroidota</taxon>
        <taxon>Flavobacteriia</taxon>
        <taxon>Flavobacteriales</taxon>
        <taxon>Flavobacteriaceae</taxon>
        <taxon>Flavobacterium</taxon>
    </lineage>
</organism>
<proteinExistence type="predicted"/>
<sequence length="117" mass="13561">MKKILFGFFSFLFFTQFMFSQNQVDATGETEIYQAYDKADKELNVVYNQLKKKLGTKDQAALVVSQKDWIKFRDSNCKFKSYPEGYGGVIANKMYADCRMQITISRTKELKSLISGF</sequence>